<dbReference type="Proteomes" id="UP001589887">
    <property type="component" value="Unassembled WGS sequence"/>
</dbReference>
<evidence type="ECO:0000313" key="2">
    <source>
        <dbReference type="EMBL" id="MFC0842191.1"/>
    </source>
</evidence>
<proteinExistence type="predicted"/>
<protein>
    <recommendedName>
        <fullName evidence="4">Transposase</fullName>
    </recommendedName>
</protein>
<feature type="region of interest" description="Disordered" evidence="1">
    <location>
        <begin position="33"/>
        <end position="80"/>
    </location>
</feature>
<name>A0ABV6TAD2_9ACTN</name>
<comment type="caution">
    <text evidence="2">The sequence shown here is derived from an EMBL/GenBank/DDBJ whole genome shotgun (WGS) entry which is preliminary data.</text>
</comment>
<evidence type="ECO:0000256" key="1">
    <source>
        <dbReference type="SAM" id="MobiDB-lite"/>
    </source>
</evidence>
<evidence type="ECO:0000313" key="3">
    <source>
        <dbReference type="Proteomes" id="UP001589887"/>
    </source>
</evidence>
<sequence length="80" mass="8849">MSQLVPGQRVFHDDMKAVFQGMVAQIADQMLDERVDERAGAHRSPDPAEPYPPPRFSETAFPAGFPRPCHEPADGTENEA</sequence>
<accession>A0ABV6TAD2</accession>
<dbReference type="RefSeq" id="WP_394316083.1">
    <property type="nucleotide sequence ID" value="NZ_JBHMQV010000001.1"/>
</dbReference>
<organism evidence="2 3">
    <name type="scientific">Streptomyces noboritoensis</name>
    <dbReference type="NCBI Taxonomy" id="67337"/>
    <lineage>
        <taxon>Bacteria</taxon>
        <taxon>Bacillati</taxon>
        <taxon>Actinomycetota</taxon>
        <taxon>Actinomycetes</taxon>
        <taxon>Kitasatosporales</taxon>
        <taxon>Streptomycetaceae</taxon>
        <taxon>Streptomyces</taxon>
    </lineage>
</organism>
<gene>
    <name evidence="2" type="ORF">ACFH04_00325</name>
</gene>
<feature type="compositionally biased region" description="Basic and acidic residues" evidence="1">
    <location>
        <begin position="33"/>
        <end position="46"/>
    </location>
</feature>
<keyword evidence="3" id="KW-1185">Reference proteome</keyword>
<evidence type="ECO:0008006" key="4">
    <source>
        <dbReference type="Google" id="ProtNLM"/>
    </source>
</evidence>
<dbReference type="EMBL" id="JBHMQV010000001">
    <property type="protein sequence ID" value="MFC0842191.1"/>
    <property type="molecule type" value="Genomic_DNA"/>
</dbReference>
<reference evidence="2 3" key="1">
    <citation type="submission" date="2024-09" db="EMBL/GenBank/DDBJ databases">
        <authorList>
            <person name="Sun Q."/>
            <person name="Mori K."/>
        </authorList>
    </citation>
    <scope>NUCLEOTIDE SEQUENCE [LARGE SCALE GENOMIC DNA]</scope>
    <source>
        <strain evidence="2 3">JCM 4557</strain>
    </source>
</reference>